<evidence type="ECO:0000256" key="1">
    <source>
        <dbReference type="SAM" id="MobiDB-lite"/>
    </source>
</evidence>
<sequence>MSNTTKQKGKKSNSTQEHTPPPRSPSRRHKRATEKAAHTEEERAVKIQDAERKRKKREEKKRRKALRAQEDQLVQRPNDCEEIRALKERAQAAEAQAKTAHEELAKMMFTQAQSTPNHPTNEELIPRPGNLNHVKVKDLRRLLQLEGRENNCQWNRIRTTIRTCIHAAHMEWGSNWKGQKSRRLSRIYDAVDEAVPAMRRFKNQWATELLARDYFSGHKTYENCVDNPTTYRGRARSAKTSSTPSQSPHRSQAPRTPTPAPVASTSAVTLDRDDVDDGGLLDGQLPDLSSDDDSNDEGNAESGEQCGNGNGIVKGKGKAKERSARKL</sequence>
<organism evidence="2 3">
    <name type="scientific">Marasmius tenuissimus</name>
    <dbReference type="NCBI Taxonomy" id="585030"/>
    <lineage>
        <taxon>Eukaryota</taxon>
        <taxon>Fungi</taxon>
        <taxon>Dikarya</taxon>
        <taxon>Basidiomycota</taxon>
        <taxon>Agaricomycotina</taxon>
        <taxon>Agaricomycetes</taxon>
        <taxon>Agaricomycetidae</taxon>
        <taxon>Agaricales</taxon>
        <taxon>Marasmiineae</taxon>
        <taxon>Marasmiaceae</taxon>
        <taxon>Marasmius</taxon>
    </lineage>
</organism>
<feature type="region of interest" description="Disordered" evidence="1">
    <location>
        <begin position="1"/>
        <end position="73"/>
    </location>
</feature>
<comment type="caution">
    <text evidence="2">The sequence shown here is derived from an EMBL/GenBank/DDBJ whole genome shotgun (WGS) entry which is preliminary data.</text>
</comment>
<gene>
    <name evidence="2" type="ORF">AAF712_009219</name>
</gene>
<feature type="compositionally biased region" description="Polar residues" evidence="1">
    <location>
        <begin position="1"/>
        <end position="18"/>
    </location>
</feature>
<evidence type="ECO:0000313" key="2">
    <source>
        <dbReference type="EMBL" id="KAL0063866.1"/>
    </source>
</evidence>
<keyword evidence="3" id="KW-1185">Reference proteome</keyword>
<name>A0ABR2ZQK9_9AGAR</name>
<feature type="compositionally biased region" description="Basic residues" evidence="1">
    <location>
        <begin position="53"/>
        <end position="66"/>
    </location>
</feature>
<proteinExistence type="predicted"/>
<protein>
    <submittedName>
        <fullName evidence="2">Uncharacterized protein</fullName>
    </submittedName>
</protein>
<feature type="compositionally biased region" description="Basic and acidic residues" evidence="1">
    <location>
        <begin position="318"/>
        <end position="327"/>
    </location>
</feature>
<reference evidence="2 3" key="1">
    <citation type="submission" date="2024-05" db="EMBL/GenBank/DDBJ databases">
        <title>A draft genome resource for the thread blight pathogen Marasmius tenuissimus strain MS-2.</title>
        <authorList>
            <person name="Yulfo-Soto G.E."/>
            <person name="Baruah I.K."/>
            <person name="Amoako-Attah I."/>
            <person name="Bukari Y."/>
            <person name="Meinhardt L.W."/>
            <person name="Bailey B.A."/>
            <person name="Cohen S.P."/>
        </authorList>
    </citation>
    <scope>NUCLEOTIDE SEQUENCE [LARGE SCALE GENOMIC DNA]</scope>
    <source>
        <strain evidence="2 3">MS-2</strain>
    </source>
</reference>
<feature type="compositionally biased region" description="Polar residues" evidence="1">
    <location>
        <begin position="238"/>
        <end position="255"/>
    </location>
</feature>
<accession>A0ABR2ZQK9</accession>
<dbReference type="Proteomes" id="UP001437256">
    <property type="component" value="Unassembled WGS sequence"/>
</dbReference>
<evidence type="ECO:0000313" key="3">
    <source>
        <dbReference type="Proteomes" id="UP001437256"/>
    </source>
</evidence>
<feature type="compositionally biased region" description="Basic and acidic residues" evidence="1">
    <location>
        <begin position="33"/>
        <end position="52"/>
    </location>
</feature>
<dbReference type="EMBL" id="JBBXMP010000072">
    <property type="protein sequence ID" value="KAL0063866.1"/>
    <property type="molecule type" value="Genomic_DNA"/>
</dbReference>
<feature type="region of interest" description="Disordered" evidence="1">
    <location>
        <begin position="225"/>
        <end position="327"/>
    </location>
</feature>
<feature type="compositionally biased region" description="Acidic residues" evidence="1">
    <location>
        <begin position="289"/>
        <end position="299"/>
    </location>
</feature>